<organism evidence="3 4">
    <name type="scientific">Pelomonas cellulosilytica</name>
    <dbReference type="NCBI Taxonomy" id="2906762"/>
    <lineage>
        <taxon>Bacteria</taxon>
        <taxon>Pseudomonadati</taxon>
        <taxon>Pseudomonadota</taxon>
        <taxon>Betaproteobacteria</taxon>
        <taxon>Burkholderiales</taxon>
        <taxon>Sphaerotilaceae</taxon>
        <taxon>Roseateles</taxon>
    </lineage>
</organism>
<dbReference type="InterPro" id="IPR032750">
    <property type="entry name" value="TnsD_C"/>
</dbReference>
<feature type="domain" description="Transposon Tn7 transposition protein TnsD C-terminal" evidence="2">
    <location>
        <begin position="366"/>
        <end position="486"/>
    </location>
</feature>
<feature type="domain" description="TniQ" evidence="1">
    <location>
        <begin position="13"/>
        <end position="161"/>
    </location>
</feature>
<protein>
    <submittedName>
        <fullName evidence="3">TnsD family transposase</fullName>
    </submittedName>
</protein>
<evidence type="ECO:0000259" key="2">
    <source>
        <dbReference type="Pfam" id="PF15978"/>
    </source>
</evidence>
<gene>
    <name evidence="3" type="ORF">LXT13_07240</name>
</gene>
<dbReference type="EMBL" id="JAJTWU010000002">
    <property type="protein sequence ID" value="MCE4554242.1"/>
    <property type="molecule type" value="Genomic_DNA"/>
</dbReference>
<accession>A0ABS8XRD1</accession>
<keyword evidence="4" id="KW-1185">Reference proteome</keyword>
<name>A0ABS8XRD1_9BURK</name>
<evidence type="ECO:0000313" key="4">
    <source>
        <dbReference type="Proteomes" id="UP001200741"/>
    </source>
</evidence>
<dbReference type="Pfam" id="PF15978">
    <property type="entry name" value="TnsD"/>
    <property type="match status" value="1"/>
</dbReference>
<reference evidence="3 4" key="1">
    <citation type="submission" date="2021-12" db="EMBL/GenBank/DDBJ databases">
        <title>Genome seq of P8.</title>
        <authorList>
            <person name="Seo T."/>
        </authorList>
    </citation>
    <scope>NUCLEOTIDE SEQUENCE [LARGE SCALE GENOMIC DNA]</scope>
    <source>
        <strain evidence="3 4">P8</strain>
    </source>
</reference>
<dbReference type="Proteomes" id="UP001200741">
    <property type="component" value="Unassembled WGS sequence"/>
</dbReference>
<comment type="caution">
    <text evidence="3">The sequence shown here is derived from an EMBL/GenBank/DDBJ whole genome shotgun (WGS) entry which is preliminary data.</text>
</comment>
<dbReference type="InterPro" id="IPR009492">
    <property type="entry name" value="TniQ"/>
</dbReference>
<proteinExistence type="predicted"/>
<evidence type="ECO:0000259" key="1">
    <source>
        <dbReference type="Pfam" id="PF06527"/>
    </source>
</evidence>
<sequence length="579" mass="63338">MIPTQASLGARIPWLPDETLFSWCSRYHHLAVNGLASATCLQLFGGRRRGVAHDFPDAIGALAQRADGLGPAEQIVHERTLLAFYAPFRGRDLLELATAQLIEGRVGHLKYQLGMLTSGLGAAHPLKACPACMTSDRRQFGVAYWRRAHQLPSSWYCVDHGDPLLVSPLKLDQRARFQWALPGGAGLRPWASAEAADSHRDIGRRMAVVGLGLCGLPAGRLASSRSIARAFHSGLRRREVLWPSGRVSWLALDPDLRRHAAALNHLPPFALQMDALVARSQLGCILSGRALTHPLRYVAWICMGFDCLDEFVEAYDNPAPIVGKTSSTQAVSFADEDDRAAAAVLALLDGKESLTSVAHRLDVHPTTVAAWSAKAGLQPARRPKKLVEAHWLSAIAMLSDGRAKADVARQIGVAEVTVTRILRSVPGLQVRWHEVRHEAARAQARRAWLEVAAAAAMLGRAAARRAEPAAFAWLYRNDRVWLQQQSQRFSGARSGNGAVLRQRRADERYARGLGAAFSASKSFALGASLRASDWAISAPGLRKVLREPECWPLTMKVLRLMLLGDSHLVESPSLWEVDL</sequence>
<dbReference type="RefSeq" id="WP_233371148.1">
    <property type="nucleotide sequence ID" value="NZ_JAJTWU010000002.1"/>
</dbReference>
<dbReference type="Pfam" id="PF06527">
    <property type="entry name" value="TniQ"/>
    <property type="match status" value="1"/>
</dbReference>
<evidence type="ECO:0000313" key="3">
    <source>
        <dbReference type="EMBL" id="MCE4554242.1"/>
    </source>
</evidence>